<organism evidence="1 2">
    <name type="scientific">Natrinema salifodinae</name>
    <dbReference type="NCBI Taxonomy" id="1202768"/>
    <lineage>
        <taxon>Archaea</taxon>
        <taxon>Methanobacteriati</taxon>
        <taxon>Methanobacteriota</taxon>
        <taxon>Stenosarchaea group</taxon>
        <taxon>Halobacteria</taxon>
        <taxon>Halobacteriales</taxon>
        <taxon>Natrialbaceae</taxon>
        <taxon>Natrinema</taxon>
    </lineage>
</organism>
<evidence type="ECO:0000313" key="1">
    <source>
        <dbReference type="EMBL" id="SEW30897.1"/>
    </source>
</evidence>
<accession>A0A1I0QUD6</accession>
<dbReference type="Proteomes" id="UP000183275">
    <property type="component" value="Unassembled WGS sequence"/>
</dbReference>
<protein>
    <submittedName>
        <fullName evidence="1">Uncharacterized protein</fullName>
    </submittedName>
</protein>
<keyword evidence="2" id="KW-1185">Reference proteome</keyword>
<proteinExistence type="predicted"/>
<gene>
    <name evidence="1" type="ORF">SAMN05216285_3920</name>
</gene>
<dbReference type="EMBL" id="FOIS01000005">
    <property type="protein sequence ID" value="SEW30897.1"/>
    <property type="molecule type" value="Genomic_DNA"/>
</dbReference>
<evidence type="ECO:0000313" key="2">
    <source>
        <dbReference type="Proteomes" id="UP000183275"/>
    </source>
</evidence>
<reference evidence="2" key="1">
    <citation type="submission" date="2016-10" db="EMBL/GenBank/DDBJ databases">
        <authorList>
            <person name="Varghese N."/>
        </authorList>
    </citation>
    <scope>NUCLEOTIDE SEQUENCE [LARGE SCALE GENOMIC DNA]</scope>
    <source>
        <strain evidence="2">CGMCC 1.12284</strain>
    </source>
</reference>
<sequence length="78" mass="8686">MEAINPHFEGEKPFFDAVSVDIVELTAQPYSREGSQIAVAIDKNHCVGEVVFFGQFVQERSSWIGTSLSEHCDIENTP</sequence>
<name>A0A1I0QUD6_9EURY</name>
<dbReference type="AlphaFoldDB" id="A0A1I0QUD6"/>